<dbReference type="RefSeq" id="WP_080547278.1">
    <property type="nucleotide sequence ID" value="NZ_CM000743.1"/>
</dbReference>
<accession>A0AAJ1Z5T3</accession>
<dbReference type="AlphaFoldDB" id="A0AAJ1Z5T3"/>
<protein>
    <submittedName>
        <fullName evidence="5">Helix-turn-helix domain-containing protein</fullName>
    </submittedName>
    <submittedName>
        <fullName evidence="6">Winged helix family transcriptional regulator</fullName>
    </submittedName>
</protein>
<dbReference type="GO" id="GO:0003677">
    <property type="term" value="F:DNA binding"/>
    <property type="evidence" value="ECO:0007669"/>
    <property type="project" value="UniProtKB-KW"/>
</dbReference>
<reference evidence="5" key="2">
    <citation type="submission" date="2019-07" db="EMBL/GenBank/DDBJ databases">
        <title>Phylogenomic Reclassification of ATCC Bacillus Strains and Various Taxa within the Genus Bacillus.</title>
        <authorList>
            <person name="Riojas M.A."/>
            <person name="Frank A.M."/>
            <person name="Fenn S.L."/>
            <person name="King S.P."/>
            <person name="Brower S.M."/>
            <person name="Hazbon M.H."/>
        </authorList>
    </citation>
    <scope>NUCLEOTIDE SEQUENCE</scope>
    <source>
        <strain evidence="5">NR-12239</strain>
    </source>
</reference>
<reference evidence="6 7" key="1">
    <citation type="submission" date="2017-09" db="EMBL/GenBank/DDBJ databases">
        <title>Large-scale bioinformatics analysis of Bacillus genomes uncovers conserved roles of natural products in bacterial physiology.</title>
        <authorList>
            <consortium name="Agbiome Team Llc"/>
            <person name="Bleich R.M."/>
            <person name="Grubbs K.J."/>
            <person name="Santa Maria K.C."/>
            <person name="Allen S.E."/>
            <person name="Farag S."/>
            <person name="Shank E.A."/>
            <person name="Bowers A."/>
        </authorList>
    </citation>
    <scope>NUCLEOTIDE SEQUENCE [LARGE SCALE GENOMIC DNA]</scope>
    <source>
        <strain evidence="6 7">AFS037265</strain>
    </source>
</reference>
<evidence type="ECO:0000256" key="1">
    <source>
        <dbReference type="ARBA" id="ARBA00023015"/>
    </source>
</evidence>
<name>A0AAJ1Z5T3_9BACI</name>
<keyword evidence="3" id="KW-0804">Transcription</keyword>
<dbReference type="Proteomes" id="UP001248134">
    <property type="component" value="Unassembled WGS sequence"/>
</dbReference>
<gene>
    <name evidence="6" type="ORF">COF81_05450</name>
    <name evidence="5" type="ORF">FOS08_19135</name>
</gene>
<evidence type="ECO:0000313" key="7">
    <source>
        <dbReference type="Proteomes" id="UP000221918"/>
    </source>
</evidence>
<evidence type="ECO:0000256" key="3">
    <source>
        <dbReference type="ARBA" id="ARBA00023163"/>
    </source>
</evidence>
<feature type="domain" description="OmpR/PhoB-type" evidence="4">
    <location>
        <begin position="20"/>
        <end position="67"/>
    </location>
</feature>
<dbReference type="Pfam" id="PF00486">
    <property type="entry name" value="Trans_reg_C"/>
    <property type="match status" value="1"/>
</dbReference>
<dbReference type="EMBL" id="NUTL01000024">
    <property type="protein sequence ID" value="PHF03114.1"/>
    <property type="molecule type" value="Genomic_DNA"/>
</dbReference>
<evidence type="ECO:0000313" key="5">
    <source>
        <dbReference type="EMBL" id="MDR4327952.1"/>
    </source>
</evidence>
<keyword evidence="1" id="KW-0805">Transcription regulation</keyword>
<keyword evidence="2" id="KW-0238">DNA-binding</keyword>
<dbReference type="SUPFAM" id="SSF46894">
    <property type="entry name" value="C-terminal effector domain of the bipartite response regulators"/>
    <property type="match status" value="1"/>
</dbReference>
<evidence type="ECO:0000313" key="6">
    <source>
        <dbReference type="EMBL" id="PHF03114.1"/>
    </source>
</evidence>
<dbReference type="EMBL" id="VLYX01000024">
    <property type="protein sequence ID" value="MDR4327952.1"/>
    <property type="molecule type" value="Genomic_DNA"/>
</dbReference>
<evidence type="ECO:0000256" key="2">
    <source>
        <dbReference type="ARBA" id="ARBA00023125"/>
    </source>
</evidence>
<proteinExistence type="predicted"/>
<comment type="caution">
    <text evidence="5">The sequence shown here is derived from an EMBL/GenBank/DDBJ whole genome shotgun (WGS) entry which is preliminary data.</text>
</comment>
<dbReference type="Proteomes" id="UP000221918">
    <property type="component" value="Unassembled WGS sequence"/>
</dbReference>
<dbReference type="Gene3D" id="1.10.10.10">
    <property type="entry name" value="Winged helix-like DNA-binding domain superfamily/Winged helix DNA-binding domain"/>
    <property type="match status" value="1"/>
</dbReference>
<organism evidence="5 8">
    <name type="scientific">Bacillus pseudomycoides</name>
    <dbReference type="NCBI Taxonomy" id="64104"/>
    <lineage>
        <taxon>Bacteria</taxon>
        <taxon>Bacillati</taxon>
        <taxon>Bacillota</taxon>
        <taxon>Bacilli</taxon>
        <taxon>Bacillales</taxon>
        <taxon>Bacillaceae</taxon>
        <taxon>Bacillus</taxon>
        <taxon>Bacillus cereus group</taxon>
    </lineage>
</organism>
<sequence>MLSSSGIHVHCPLHIATIEGKDITKEQLITKIWGYEFIGDDCKVNSHIGKLQNKWEDKSKSVIIIVRASCKLEDKYEKGNCIKTIYVNNSVVYVDLGNHFCWTNNIL</sequence>
<dbReference type="GO" id="GO:0006355">
    <property type="term" value="P:regulation of DNA-templated transcription"/>
    <property type="evidence" value="ECO:0007669"/>
    <property type="project" value="InterPro"/>
</dbReference>
<evidence type="ECO:0000259" key="4">
    <source>
        <dbReference type="Pfam" id="PF00486"/>
    </source>
</evidence>
<evidence type="ECO:0000313" key="8">
    <source>
        <dbReference type="Proteomes" id="UP001248134"/>
    </source>
</evidence>
<dbReference type="GO" id="GO:0000160">
    <property type="term" value="P:phosphorelay signal transduction system"/>
    <property type="evidence" value="ECO:0007669"/>
    <property type="project" value="InterPro"/>
</dbReference>
<dbReference type="InterPro" id="IPR016032">
    <property type="entry name" value="Sig_transdc_resp-reg_C-effctor"/>
</dbReference>
<dbReference type="InterPro" id="IPR036388">
    <property type="entry name" value="WH-like_DNA-bd_sf"/>
</dbReference>
<dbReference type="InterPro" id="IPR001867">
    <property type="entry name" value="OmpR/PhoB-type_DNA-bd"/>
</dbReference>